<dbReference type="InterPro" id="IPR047233">
    <property type="entry name" value="UAH_cupin"/>
</dbReference>
<evidence type="ECO:0000256" key="4">
    <source>
        <dbReference type="ARBA" id="ARBA00047684"/>
    </source>
</evidence>
<evidence type="ECO:0000256" key="1">
    <source>
        <dbReference type="ARBA" id="ARBA00011738"/>
    </source>
</evidence>
<reference evidence="5 6" key="1">
    <citation type="submission" date="2017-01" db="EMBL/GenBank/DDBJ databases">
        <title>Novel large sulfur bacteria in the metagenomes of groundwater-fed chemosynthetic microbial mats in the Lake Huron basin.</title>
        <authorList>
            <person name="Sharrar A.M."/>
            <person name="Flood B.E."/>
            <person name="Bailey J.V."/>
            <person name="Jones D.S."/>
            <person name="Biddanda B."/>
            <person name="Ruberg S.A."/>
            <person name="Marcus D.N."/>
            <person name="Dick G.J."/>
        </authorList>
    </citation>
    <scope>NUCLEOTIDE SEQUENCE [LARGE SCALE GENOMIC DNA]</scope>
    <source>
        <strain evidence="5">A8</strain>
    </source>
</reference>
<protein>
    <recommendedName>
        <fullName evidence="7">Ureidoglycolate lyase</fullName>
    </recommendedName>
</protein>
<sequence length="178" mass="20162">MILIPEPLTAAAFAPFGDVIEVDAERNHYPINYGRTERYHDLAQLDVLENDGKPTVSIFRSQPAQFPLKVEVMERHPHSSQAFLSMQRKPFLVLVAPPGEQPLLEQLRLFVVGADQGVNYHRGVWHHYQFSLGEVRDFLCIDRSGGHGGNCDEYRFVDEVYIPPNPNPSPARGEGRKN</sequence>
<dbReference type="InterPro" id="IPR011051">
    <property type="entry name" value="RmlC_Cupin_sf"/>
</dbReference>
<keyword evidence="2" id="KW-0659">Purine metabolism</keyword>
<evidence type="ECO:0000256" key="2">
    <source>
        <dbReference type="ARBA" id="ARBA00022631"/>
    </source>
</evidence>
<keyword evidence="3" id="KW-0456">Lyase</keyword>
<dbReference type="SUPFAM" id="SSF51182">
    <property type="entry name" value="RmlC-like cupins"/>
    <property type="match status" value="1"/>
</dbReference>
<dbReference type="Proteomes" id="UP000192491">
    <property type="component" value="Unassembled WGS sequence"/>
</dbReference>
<organism evidence="5 6">
    <name type="scientific">Thiothrix lacustris</name>
    <dbReference type="NCBI Taxonomy" id="525917"/>
    <lineage>
        <taxon>Bacteria</taxon>
        <taxon>Pseudomonadati</taxon>
        <taxon>Pseudomonadota</taxon>
        <taxon>Gammaproteobacteria</taxon>
        <taxon>Thiotrichales</taxon>
        <taxon>Thiotrichaceae</taxon>
        <taxon>Thiothrix</taxon>
    </lineage>
</organism>
<dbReference type="GO" id="GO:0006144">
    <property type="term" value="P:purine nucleobase metabolic process"/>
    <property type="evidence" value="ECO:0007669"/>
    <property type="project" value="UniProtKB-KW"/>
</dbReference>
<evidence type="ECO:0000313" key="5">
    <source>
        <dbReference type="EMBL" id="OQX02260.1"/>
    </source>
</evidence>
<dbReference type="NCBIfam" id="NF009932">
    <property type="entry name" value="PRK13395.1"/>
    <property type="match status" value="1"/>
</dbReference>
<dbReference type="InterPro" id="IPR024060">
    <property type="entry name" value="Ureidoglycolate_lyase_dom_sf"/>
</dbReference>
<proteinExistence type="predicted"/>
<dbReference type="GO" id="GO:0004848">
    <property type="term" value="F:ureidoglycolate hydrolase activity"/>
    <property type="evidence" value="ECO:0007669"/>
    <property type="project" value="InterPro"/>
</dbReference>
<dbReference type="Gene3D" id="2.60.120.480">
    <property type="entry name" value="Ureidoglycolate hydrolase"/>
    <property type="match status" value="1"/>
</dbReference>
<dbReference type="PIRSF" id="PIRSF017306">
    <property type="entry name" value="Ureidogly_hydro"/>
    <property type="match status" value="1"/>
</dbReference>
<evidence type="ECO:0000313" key="6">
    <source>
        <dbReference type="Proteomes" id="UP000192491"/>
    </source>
</evidence>
<dbReference type="CDD" id="cd20298">
    <property type="entry name" value="cupin_UAH"/>
    <property type="match status" value="1"/>
</dbReference>
<dbReference type="PANTHER" id="PTHR21221">
    <property type="entry name" value="UREIDOGLYCOLATE HYDROLASE"/>
    <property type="match status" value="1"/>
</dbReference>
<comment type="caution">
    <text evidence="5">The sequence shown here is derived from an EMBL/GenBank/DDBJ whole genome shotgun (WGS) entry which is preliminary data.</text>
</comment>
<dbReference type="GO" id="GO:0000256">
    <property type="term" value="P:allantoin catabolic process"/>
    <property type="evidence" value="ECO:0007669"/>
    <property type="project" value="InterPro"/>
</dbReference>
<dbReference type="InterPro" id="IPR007247">
    <property type="entry name" value="Ureidogly_lyase"/>
</dbReference>
<evidence type="ECO:0000256" key="3">
    <source>
        <dbReference type="ARBA" id="ARBA00023239"/>
    </source>
</evidence>
<comment type="subunit">
    <text evidence="1">Homodimer.</text>
</comment>
<dbReference type="AlphaFoldDB" id="A0A1Y1QCH4"/>
<dbReference type="EMBL" id="MTEJ01000505">
    <property type="protein sequence ID" value="OQX02260.1"/>
    <property type="molecule type" value="Genomic_DNA"/>
</dbReference>
<dbReference type="Pfam" id="PF04115">
    <property type="entry name" value="Ureidogly_lyase"/>
    <property type="match status" value="1"/>
</dbReference>
<dbReference type="PANTHER" id="PTHR21221:SF1">
    <property type="entry name" value="UREIDOGLYCOLATE LYASE"/>
    <property type="match status" value="1"/>
</dbReference>
<accession>A0A1Y1QCH4</accession>
<gene>
    <name evidence="5" type="ORF">BWK73_43365</name>
</gene>
<dbReference type="GO" id="GO:0050385">
    <property type="term" value="F:ureidoglycolate lyase activity"/>
    <property type="evidence" value="ECO:0007669"/>
    <property type="project" value="UniProtKB-EC"/>
</dbReference>
<evidence type="ECO:0008006" key="7">
    <source>
        <dbReference type="Google" id="ProtNLM"/>
    </source>
</evidence>
<comment type="catalytic activity">
    <reaction evidence="4">
        <text>(S)-ureidoglycolate = urea + glyoxylate</text>
        <dbReference type="Rhea" id="RHEA:11304"/>
        <dbReference type="ChEBI" id="CHEBI:16199"/>
        <dbReference type="ChEBI" id="CHEBI:36655"/>
        <dbReference type="ChEBI" id="CHEBI:57296"/>
        <dbReference type="EC" id="4.3.2.3"/>
    </reaction>
</comment>
<name>A0A1Y1QCH4_9GAMM</name>